<gene>
    <name evidence="1" type="ORF">BN2614_LOCUS2</name>
</gene>
<name>A0A9X9LV65_GULGU</name>
<organism evidence="1 2">
    <name type="scientific">Gulo gulo</name>
    <name type="common">Wolverine</name>
    <name type="synonym">Gluton</name>
    <dbReference type="NCBI Taxonomy" id="48420"/>
    <lineage>
        <taxon>Eukaryota</taxon>
        <taxon>Metazoa</taxon>
        <taxon>Chordata</taxon>
        <taxon>Craniata</taxon>
        <taxon>Vertebrata</taxon>
        <taxon>Euteleostomi</taxon>
        <taxon>Mammalia</taxon>
        <taxon>Eutheria</taxon>
        <taxon>Laurasiatheria</taxon>
        <taxon>Carnivora</taxon>
        <taxon>Caniformia</taxon>
        <taxon>Musteloidea</taxon>
        <taxon>Mustelidae</taxon>
        <taxon>Guloninae</taxon>
        <taxon>Gulo</taxon>
    </lineage>
</organism>
<comment type="caution">
    <text evidence="1">The sequence shown here is derived from an EMBL/GenBank/DDBJ whole genome shotgun (WGS) entry which is preliminary data.</text>
</comment>
<proteinExistence type="predicted"/>
<evidence type="ECO:0000313" key="1">
    <source>
        <dbReference type="EMBL" id="VCW97175.1"/>
    </source>
</evidence>
<protein>
    <submittedName>
        <fullName evidence="1">Uncharacterized protein</fullName>
    </submittedName>
</protein>
<dbReference type="EMBL" id="CYRY02020839">
    <property type="protein sequence ID" value="VCW97175.1"/>
    <property type="molecule type" value="Genomic_DNA"/>
</dbReference>
<reference evidence="1 2" key="1">
    <citation type="submission" date="2018-10" db="EMBL/GenBank/DDBJ databases">
        <authorList>
            <person name="Ekblom R."/>
            <person name="Jareborg N."/>
        </authorList>
    </citation>
    <scope>NUCLEOTIDE SEQUENCE [LARGE SCALE GENOMIC DNA]</scope>
    <source>
        <tissue evidence="1">Muscle</tissue>
    </source>
</reference>
<keyword evidence="2" id="KW-1185">Reference proteome</keyword>
<sequence>MGTPATMLQPCEASQKLAALTSGLMNRFPPMSHELVPQTSRSYLSLKERCPIH</sequence>
<dbReference type="AlphaFoldDB" id="A0A9X9LV65"/>
<accession>A0A9X9LV65</accession>
<dbReference type="Proteomes" id="UP000269945">
    <property type="component" value="Unassembled WGS sequence"/>
</dbReference>
<evidence type="ECO:0000313" key="2">
    <source>
        <dbReference type="Proteomes" id="UP000269945"/>
    </source>
</evidence>